<evidence type="ECO:0000256" key="2">
    <source>
        <dbReference type="ARBA" id="ARBA00022598"/>
    </source>
</evidence>
<keyword evidence="7" id="KW-0169">Cobalamin biosynthesis</keyword>
<dbReference type="CDD" id="cd03130">
    <property type="entry name" value="GATase1_CobB"/>
    <property type="match status" value="1"/>
</dbReference>
<dbReference type="PANTHER" id="PTHR43873">
    <property type="entry name" value="COBYRINATE A,C-DIAMIDE SYNTHASE"/>
    <property type="match status" value="1"/>
</dbReference>
<dbReference type="AlphaFoldDB" id="A0A9D1XB90"/>
<keyword evidence="6 7" id="KW-0315">Glutamine amidotransferase</keyword>
<comment type="cofactor">
    <cofactor evidence="1 7">
        <name>Mg(2+)</name>
        <dbReference type="ChEBI" id="CHEBI:18420"/>
    </cofactor>
</comment>
<feature type="domain" description="CobQ/CobB/MinD/ParA nucleotide binding" evidence="8">
    <location>
        <begin position="6"/>
        <end position="190"/>
    </location>
</feature>
<evidence type="ECO:0000256" key="4">
    <source>
        <dbReference type="ARBA" id="ARBA00022840"/>
    </source>
</evidence>
<keyword evidence="2 7" id="KW-0436">Ligase</keyword>
<gene>
    <name evidence="7" type="primary">cbiA</name>
    <name evidence="10" type="ORF">H9734_00305</name>
</gene>
<reference evidence="10" key="2">
    <citation type="submission" date="2021-04" db="EMBL/GenBank/DDBJ databases">
        <authorList>
            <person name="Gilroy R."/>
        </authorList>
    </citation>
    <scope>NUCLEOTIDE SEQUENCE</scope>
    <source>
        <strain evidence="10">CHK183-1962</strain>
    </source>
</reference>
<comment type="miscellaneous">
    <text evidence="7">The a and c carboxylates of cobyrinate are activated for nucleophilic attack via formation of a phosphorylated intermediate by ATP. CbiA catalyzes first the amidation of the c-carboxylate, and then that of the a-carboxylate.</text>
</comment>
<comment type="similarity">
    <text evidence="7">Belongs to the CobB/CbiA family.</text>
</comment>
<dbReference type="Pfam" id="PF07685">
    <property type="entry name" value="GATase_3"/>
    <property type="match status" value="1"/>
</dbReference>
<dbReference type="InterPro" id="IPR011698">
    <property type="entry name" value="GATase_3"/>
</dbReference>
<dbReference type="PANTHER" id="PTHR43873:SF1">
    <property type="entry name" value="COBYRINATE A,C-DIAMIDE SYNTHASE"/>
    <property type="match status" value="1"/>
</dbReference>
<keyword evidence="5 7" id="KW-0460">Magnesium</keyword>
<dbReference type="Proteomes" id="UP000886890">
    <property type="component" value="Unassembled WGS sequence"/>
</dbReference>
<dbReference type="EC" id="6.3.5.11" evidence="7"/>
<organism evidence="10 11">
    <name type="scientific">Candidatus Fusicatenibacter merdavium</name>
    <dbReference type="NCBI Taxonomy" id="2838600"/>
    <lineage>
        <taxon>Bacteria</taxon>
        <taxon>Bacillati</taxon>
        <taxon>Bacillota</taxon>
        <taxon>Clostridia</taxon>
        <taxon>Lachnospirales</taxon>
        <taxon>Lachnospiraceae</taxon>
        <taxon>Fusicatenibacter</taxon>
    </lineage>
</organism>
<dbReference type="HAMAP" id="MF_00027">
    <property type="entry name" value="CobB_CbiA"/>
    <property type="match status" value="1"/>
</dbReference>
<dbReference type="SUPFAM" id="SSF52540">
    <property type="entry name" value="P-loop containing nucleoside triphosphate hydrolases"/>
    <property type="match status" value="1"/>
</dbReference>
<comment type="function">
    <text evidence="7">Catalyzes the ATP-dependent amidation of the two carboxylate groups at positions a and c of cobyrinate, using either L-glutamine or ammonia as the nitrogen source.</text>
</comment>
<feature type="domain" description="CobB/CobQ-like glutamine amidotransferase" evidence="9">
    <location>
        <begin position="260"/>
        <end position="409"/>
    </location>
</feature>
<evidence type="ECO:0000256" key="1">
    <source>
        <dbReference type="ARBA" id="ARBA00001946"/>
    </source>
</evidence>
<evidence type="ECO:0000313" key="10">
    <source>
        <dbReference type="EMBL" id="HIX76035.1"/>
    </source>
</evidence>
<evidence type="ECO:0000313" key="11">
    <source>
        <dbReference type="Proteomes" id="UP000886890"/>
    </source>
</evidence>
<name>A0A9D1XB90_9FIRM</name>
<dbReference type="InterPro" id="IPR002586">
    <property type="entry name" value="CobQ/CobB/MinD/ParA_Nub-bd_dom"/>
</dbReference>
<dbReference type="SUPFAM" id="SSF52317">
    <property type="entry name" value="Class I glutamine amidotransferase-like"/>
    <property type="match status" value="1"/>
</dbReference>
<comment type="pathway">
    <text evidence="7">Cofactor biosynthesis; adenosylcobalamin biosynthesis; cob(II)yrinate a,c-diamide from sirohydrochlorin (anaerobic route): step 10/10.</text>
</comment>
<evidence type="ECO:0000256" key="3">
    <source>
        <dbReference type="ARBA" id="ARBA00022741"/>
    </source>
</evidence>
<evidence type="ECO:0000259" key="8">
    <source>
        <dbReference type="Pfam" id="PF01656"/>
    </source>
</evidence>
<dbReference type="Gene3D" id="3.40.50.300">
    <property type="entry name" value="P-loop containing nucleotide triphosphate hydrolases"/>
    <property type="match status" value="2"/>
</dbReference>
<dbReference type="NCBIfam" id="TIGR00379">
    <property type="entry name" value="cobB"/>
    <property type="match status" value="1"/>
</dbReference>
<dbReference type="Pfam" id="PF01656">
    <property type="entry name" value="CbiA"/>
    <property type="match status" value="1"/>
</dbReference>
<dbReference type="PROSITE" id="PS51274">
    <property type="entry name" value="GATASE_COBBQ"/>
    <property type="match status" value="1"/>
</dbReference>
<evidence type="ECO:0000256" key="7">
    <source>
        <dbReference type="HAMAP-Rule" id="MF_00027"/>
    </source>
</evidence>
<dbReference type="InterPro" id="IPR004484">
    <property type="entry name" value="CbiA/CobB_synth"/>
</dbReference>
<dbReference type="GO" id="GO:0009236">
    <property type="term" value="P:cobalamin biosynthetic process"/>
    <property type="evidence" value="ECO:0007669"/>
    <property type="project" value="UniProtKB-UniRule"/>
</dbReference>
<accession>A0A9D1XB90</accession>
<comment type="catalytic activity">
    <reaction evidence="7">
        <text>cob(II)yrinate + 2 L-glutamine + 2 ATP + 2 H2O = cob(II)yrinate a,c diamide + 2 L-glutamate + 2 ADP + 2 phosphate + 2 H(+)</text>
        <dbReference type="Rhea" id="RHEA:26289"/>
        <dbReference type="ChEBI" id="CHEBI:15377"/>
        <dbReference type="ChEBI" id="CHEBI:15378"/>
        <dbReference type="ChEBI" id="CHEBI:29985"/>
        <dbReference type="ChEBI" id="CHEBI:30616"/>
        <dbReference type="ChEBI" id="CHEBI:43474"/>
        <dbReference type="ChEBI" id="CHEBI:58359"/>
        <dbReference type="ChEBI" id="CHEBI:58537"/>
        <dbReference type="ChEBI" id="CHEBI:58894"/>
        <dbReference type="ChEBI" id="CHEBI:456216"/>
        <dbReference type="EC" id="6.3.5.11"/>
    </reaction>
</comment>
<dbReference type="Gene3D" id="3.40.50.880">
    <property type="match status" value="1"/>
</dbReference>
<dbReference type="InterPro" id="IPR027417">
    <property type="entry name" value="P-loop_NTPase"/>
</dbReference>
<dbReference type="CDD" id="cd05388">
    <property type="entry name" value="CobB_N"/>
    <property type="match status" value="1"/>
</dbReference>
<feature type="active site" description="Nucleophile" evidence="7">
    <location>
        <position position="341"/>
    </location>
</feature>
<dbReference type="NCBIfam" id="NF002204">
    <property type="entry name" value="PRK01077.1"/>
    <property type="match status" value="1"/>
</dbReference>
<dbReference type="InterPro" id="IPR029062">
    <property type="entry name" value="Class_I_gatase-like"/>
</dbReference>
<evidence type="ECO:0000259" key="9">
    <source>
        <dbReference type="Pfam" id="PF07685"/>
    </source>
</evidence>
<sequence>MRSNRVMIAAPKSGSGKTMVTCGLLRAFLLRGKKTAAFKCGPDYIDPRFHETVVGAPSRNLDPFFTDGPTTRYLFGRHAETADLSVIEGVMGFYDGLGGTSEEASAYDLARITRTPVILVTDARGMSLSVLAELKGFLDFRKDSGICGVIFNRMSKSMYQLLAPMVEEKLGIRPLGYVPECLDCRLESRHLGLVLPQEVKDLSERLDRLAGVMEETVDLDGILELASGAEELSTEMPPKLQQILTGEQAENIRKTAPVLAVARDEAFQFIYEDNLRLLEELGARIRWFSPMRDSRLPAESRGVLLYGGYPELYAEELSGNNSMKKELREALERGMPCMAECGGYMYLSDEMEDMEGRVWPMTGAVPGKVFRTEKLGRFGYVRLEAVQGGVLGSGCGPLRGHEFHYFDSTDCGSAFHAQKPNRKRGWDCIHGTETMMAGFPHLYYYACPDLAVEFLKKCCEYGGTK</sequence>
<comment type="caution">
    <text evidence="10">The sequence shown here is derived from an EMBL/GenBank/DDBJ whole genome shotgun (WGS) entry which is preliminary data.</text>
</comment>
<protein>
    <recommendedName>
        <fullName evidence="7">Cobyrinate a,c-diamide synthase</fullName>
        <ecNumber evidence="7">6.3.5.11</ecNumber>
    </recommendedName>
    <alternativeName>
        <fullName evidence="7">Cobyrinic acid a,c-diamide synthetase</fullName>
    </alternativeName>
</protein>
<dbReference type="GO" id="GO:0042242">
    <property type="term" value="F:cobyrinic acid a,c-diamide synthase activity"/>
    <property type="evidence" value="ECO:0007669"/>
    <property type="project" value="UniProtKB-UniRule"/>
</dbReference>
<keyword evidence="4 7" id="KW-0067">ATP-binding</keyword>
<reference evidence="10" key="1">
    <citation type="journal article" date="2021" name="PeerJ">
        <title>Extensive microbial diversity within the chicken gut microbiome revealed by metagenomics and culture.</title>
        <authorList>
            <person name="Gilroy R."/>
            <person name="Ravi A."/>
            <person name="Getino M."/>
            <person name="Pursley I."/>
            <person name="Horton D.L."/>
            <person name="Alikhan N.F."/>
            <person name="Baker D."/>
            <person name="Gharbi K."/>
            <person name="Hall N."/>
            <person name="Watson M."/>
            <person name="Adriaenssens E.M."/>
            <person name="Foster-Nyarko E."/>
            <person name="Jarju S."/>
            <person name="Secka A."/>
            <person name="Antonio M."/>
            <person name="Oren A."/>
            <person name="Chaudhuri R.R."/>
            <person name="La Ragione R."/>
            <person name="Hildebrand F."/>
            <person name="Pallen M.J."/>
        </authorList>
    </citation>
    <scope>NUCLEOTIDE SEQUENCE</scope>
    <source>
        <strain evidence="10">CHK183-1962</strain>
    </source>
</reference>
<proteinExistence type="inferred from homology"/>
<feature type="site" description="Increases nucleophilicity of active site Cys" evidence="7">
    <location>
        <position position="441"/>
    </location>
</feature>
<keyword evidence="3 7" id="KW-0547">Nucleotide-binding</keyword>
<evidence type="ECO:0000256" key="5">
    <source>
        <dbReference type="ARBA" id="ARBA00022842"/>
    </source>
</evidence>
<comment type="domain">
    <text evidence="7">Comprises of two domains. The C-terminal domain contains the binding site for glutamine and catalyzes the hydrolysis of this substrate to glutamate and ammonia. The N-terminal domain is anticipated to bind ATP and cobyrinate and catalyzes the ultimate synthesis of the diamide product. The ammonia produced via the glutaminase domain is probably translocated to the adjacent domain via a molecular tunnel, where it reacts with an activated intermediate.</text>
</comment>
<dbReference type="GO" id="GO:0005524">
    <property type="term" value="F:ATP binding"/>
    <property type="evidence" value="ECO:0007669"/>
    <property type="project" value="UniProtKB-UniRule"/>
</dbReference>
<dbReference type="EMBL" id="DXEK01000004">
    <property type="protein sequence ID" value="HIX76035.1"/>
    <property type="molecule type" value="Genomic_DNA"/>
</dbReference>
<evidence type="ECO:0000256" key="6">
    <source>
        <dbReference type="ARBA" id="ARBA00022962"/>
    </source>
</evidence>